<dbReference type="PRINTS" id="PR00081">
    <property type="entry name" value="GDHRDH"/>
</dbReference>
<dbReference type="PANTHER" id="PTHR42760">
    <property type="entry name" value="SHORT-CHAIN DEHYDROGENASES/REDUCTASES FAMILY MEMBER"/>
    <property type="match status" value="1"/>
</dbReference>
<dbReference type="SUPFAM" id="SSF51735">
    <property type="entry name" value="NAD(P)-binding Rossmann-fold domains"/>
    <property type="match status" value="1"/>
</dbReference>
<gene>
    <name evidence="2" type="ORF">F5X71_27380</name>
</gene>
<dbReference type="Pfam" id="PF00106">
    <property type="entry name" value="adh_short"/>
    <property type="match status" value="1"/>
</dbReference>
<evidence type="ECO:0000256" key="1">
    <source>
        <dbReference type="ARBA" id="ARBA00006484"/>
    </source>
</evidence>
<dbReference type="Proteomes" id="UP000501705">
    <property type="component" value="Chromosome"/>
</dbReference>
<dbReference type="Gene3D" id="3.40.50.720">
    <property type="entry name" value="NAD(P)-binding Rossmann-like Domain"/>
    <property type="match status" value="1"/>
</dbReference>
<reference evidence="2 3" key="1">
    <citation type="journal article" date="2019" name="ACS Chem. Biol.">
        <title>Identification and Mobilization of a Cryptic Antibiotic Biosynthesis Gene Locus from a Human-Pathogenic Nocardia Isolate.</title>
        <authorList>
            <person name="Herisse M."/>
            <person name="Ishida K."/>
            <person name="Porter J.L."/>
            <person name="Howden B."/>
            <person name="Hertweck C."/>
            <person name="Stinear T.P."/>
            <person name="Pidot S.J."/>
        </authorList>
    </citation>
    <scope>NUCLEOTIDE SEQUENCE [LARGE SCALE GENOMIC DNA]</scope>
    <source>
        <strain evidence="2 3">AUSMDU00024985</strain>
    </source>
</reference>
<comment type="similarity">
    <text evidence="1">Belongs to the short-chain dehydrogenases/reductases (SDR) family.</text>
</comment>
<dbReference type="InterPro" id="IPR002347">
    <property type="entry name" value="SDR_fam"/>
</dbReference>
<evidence type="ECO:0000313" key="2">
    <source>
        <dbReference type="EMBL" id="QIS05539.1"/>
    </source>
</evidence>
<accession>A0A6G9XX74</accession>
<dbReference type="GO" id="GO:0030497">
    <property type="term" value="P:fatty acid elongation"/>
    <property type="evidence" value="ECO:0007669"/>
    <property type="project" value="TreeGrafter"/>
</dbReference>
<proteinExistence type="inferred from homology"/>
<dbReference type="PANTHER" id="PTHR42760:SF40">
    <property type="entry name" value="3-OXOACYL-[ACYL-CARRIER-PROTEIN] REDUCTASE, CHLOROPLASTIC"/>
    <property type="match status" value="1"/>
</dbReference>
<evidence type="ECO:0000313" key="3">
    <source>
        <dbReference type="Proteomes" id="UP000501705"/>
    </source>
</evidence>
<dbReference type="InterPro" id="IPR036291">
    <property type="entry name" value="NAD(P)-bd_dom_sf"/>
</dbReference>
<dbReference type="GO" id="GO:0016616">
    <property type="term" value="F:oxidoreductase activity, acting on the CH-OH group of donors, NAD or NADP as acceptor"/>
    <property type="evidence" value="ECO:0007669"/>
    <property type="project" value="TreeGrafter"/>
</dbReference>
<name>A0A6G9XX74_NOCBR</name>
<dbReference type="EMBL" id="CP046171">
    <property type="protein sequence ID" value="QIS05539.1"/>
    <property type="molecule type" value="Genomic_DNA"/>
</dbReference>
<organism evidence="2 3">
    <name type="scientific">Nocardia brasiliensis</name>
    <dbReference type="NCBI Taxonomy" id="37326"/>
    <lineage>
        <taxon>Bacteria</taxon>
        <taxon>Bacillati</taxon>
        <taxon>Actinomycetota</taxon>
        <taxon>Actinomycetes</taxon>
        <taxon>Mycobacteriales</taxon>
        <taxon>Nocardiaceae</taxon>
        <taxon>Nocardia</taxon>
    </lineage>
</organism>
<protein>
    <submittedName>
        <fullName evidence="2">SDR family NAD(P)-dependent oxidoreductase</fullName>
    </submittedName>
</protein>
<sequence length="308" mass="32855">MLKGEPQCIERSNPASPEYYFRSIRAMADSPAAYDRVGWALTWGQSGASNQPDTVRNPERSVAMVDSRHRVAIVTGAGSGLGAAVVRKLAARKFAIALVDLRASWCDTSLDSIGPDRAGLWAFGADLRYLHEAEATVLRVAETLGPPTVVVNAPFPGRADSAPELPDWESVVHARLRAPLLVSRAAERYLAESGAGRIVNVAQVDSSAPKRPDDLVIRETVHALTETLSRELSPRGVRVNTVVADIGCATRPAETAARSRPECCRAAEEDTAALVDYLVCDAAGNVSGRMIESRHPVTGSPPAAGTLR</sequence>
<dbReference type="AlphaFoldDB" id="A0A6G9XX74"/>